<reference evidence="1 2" key="1">
    <citation type="submission" date="2020-04" db="EMBL/GenBank/DDBJ databases">
        <authorList>
            <person name="De Canck E."/>
        </authorList>
    </citation>
    <scope>NUCLEOTIDE SEQUENCE [LARGE SCALE GENOMIC DNA]</scope>
    <source>
        <strain evidence="1 2">LMG 29542</strain>
    </source>
</reference>
<gene>
    <name evidence="1" type="ORF">LMG29542_03137</name>
</gene>
<accession>A0A6J5DVV2</accession>
<evidence type="ECO:0000313" key="2">
    <source>
        <dbReference type="Proteomes" id="UP000494363"/>
    </source>
</evidence>
<name>A0A6J5DVV2_9BURK</name>
<keyword evidence="2" id="KW-1185">Reference proteome</keyword>
<dbReference type="RefSeq" id="WP_246355879.1">
    <property type="nucleotide sequence ID" value="NZ_CADIKH010000013.1"/>
</dbReference>
<dbReference type="Proteomes" id="UP000494363">
    <property type="component" value="Unassembled WGS sequence"/>
</dbReference>
<protein>
    <submittedName>
        <fullName evidence="1">Uncharacterized protein</fullName>
    </submittedName>
</protein>
<proteinExistence type="predicted"/>
<dbReference type="EMBL" id="CADIKH010000013">
    <property type="protein sequence ID" value="CAB3757777.1"/>
    <property type="molecule type" value="Genomic_DNA"/>
</dbReference>
<sequence>MAALTKTPSGTWKATIRRVGWPTAAKMFRTKRDAEDWARRTEDEMVRGVFIQRAPSEKTTVADALARYAKEIVPLKKATTQRREGARLRELTSHFGKYSLAAVIGTSWGFIEQAWRALGGVQNTLSAADLDSVKQVARDTVATTVLNGLDAAASNTLEFSTVNLMALASMGQKMVIVAHSQGNMFAKELYARTQMAVPNQYNVNGYEIARQFQVVNVGTPATTSDTGKYVTAVQDIVIDLLARLLSTLALTSQPALPNFNSGLATYAYDPLGHDFLNVYLNDQLGLEGRVMDLAQQAANDAGSFGNDNPEGPLQITGASNNGSATYTVTAPDGTTSVVTVLRGVTPTEVFHPTCDILQEGTYHIQADITAPVDPSSTQPWYAAFVVLNLPRLGPSKLEALYSAFWFGYTGETPMSTSVGAMDVVLTKDVGSGGFDERIYFYRQQ</sequence>
<evidence type="ECO:0000313" key="1">
    <source>
        <dbReference type="EMBL" id="CAB3757777.1"/>
    </source>
</evidence>
<organism evidence="1 2">
    <name type="scientific">Paraburkholderia humisilvae</name>
    <dbReference type="NCBI Taxonomy" id="627669"/>
    <lineage>
        <taxon>Bacteria</taxon>
        <taxon>Pseudomonadati</taxon>
        <taxon>Pseudomonadota</taxon>
        <taxon>Betaproteobacteria</taxon>
        <taxon>Burkholderiales</taxon>
        <taxon>Burkholderiaceae</taxon>
        <taxon>Paraburkholderia</taxon>
    </lineage>
</organism>
<dbReference type="AlphaFoldDB" id="A0A6J5DVV2"/>